<reference evidence="3" key="1">
    <citation type="journal article" date="2019" name="Int. J. Syst. Evol. Microbiol.">
        <title>The Global Catalogue of Microorganisms (GCM) 10K type strain sequencing project: providing services to taxonomists for standard genome sequencing and annotation.</title>
        <authorList>
            <consortium name="The Broad Institute Genomics Platform"/>
            <consortium name="The Broad Institute Genome Sequencing Center for Infectious Disease"/>
            <person name="Wu L."/>
            <person name="Ma J."/>
        </authorList>
    </citation>
    <scope>NUCLEOTIDE SEQUENCE [LARGE SCALE GENOMIC DNA]</scope>
    <source>
        <strain evidence="3">CCUG 61696</strain>
    </source>
</reference>
<name>A0ABW3Z525_9HYPH</name>
<gene>
    <name evidence="2" type="ORF">ACFQ4O_04655</name>
</gene>
<sequence>MMTTTILARAAAVAAIGLFAAGPALAVTVTNTSDKAIEVTADLGEKEPKTNVDAGKTVTIDCPEGCELRVPTLSYGLAATKGDKVVINKEGVLAYESQVQDARNETGPAPKTKAN</sequence>
<proteinExistence type="predicted"/>
<evidence type="ECO:0000313" key="3">
    <source>
        <dbReference type="Proteomes" id="UP001597171"/>
    </source>
</evidence>
<feature type="signal peptide" evidence="1">
    <location>
        <begin position="1"/>
        <end position="26"/>
    </location>
</feature>
<comment type="caution">
    <text evidence="2">The sequence shown here is derived from an EMBL/GenBank/DDBJ whole genome shotgun (WGS) entry which is preliminary data.</text>
</comment>
<keyword evidence="3" id="KW-1185">Reference proteome</keyword>
<protein>
    <submittedName>
        <fullName evidence="2">Uncharacterized protein</fullName>
    </submittedName>
</protein>
<evidence type="ECO:0000256" key="1">
    <source>
        <dbReference type="SAM" id="SignalP"/>
    </source>
</evidence>
<dbReference type="Proteomes" id="UP001597171">
    <property type="component" value="Unassembled WGS sequence"/>
</dbReference>
<dbReference type="EMBL" id="JBHTMX010000020">
    <property type="protein sequence ID" value="MFD1331282.1"/>
    <property type="molecule type" value="Genomic_DNA"/>
</dbReference>
<accession>A0ABW3Z525</accession>
<evidence type="ECO:0000313" key="2">
    <source>
        <dbReference type="EMBL" id="MFD1331282.1"/>
    </source>
</evidence>
<keyword evidence="1" id="KW-0732">Signal</keyword>
<organism evidence="2 3">
    <name type="scientific">Methylopila musalis</name>
    <dbReference type="NCBI Taxonomy" id="1134781"/>
    <lineage>
        <taxon>Bacteria</taxon>
        <taxon>Pseudomonadati</taxon>
        <taxon>Pseudomonadota</taxon>
        <taxon>Alphaproteobacteria</taxon>
        <taxon>Hyphomicrobiales</taxon>
        <taxon>Methylopilaceae</taxon>
        <taxon>Methylopila</taxon>
    </lineage>
</organism>
<feature type="chain" id="PRO_5046204353" evidence="1">
    <location>
        <begin position="27"/>
        <end position="115"/>
    </location>
</feature>